<comment type="similarity">
    <text evidence="1 8">Belongs to the SOS response-associated peptidase family.</text>
</comment>
<dbReference type="Proteomes" id="UP000585272">
    <property type="component" value="Unassembled WGS sequence"/>
</dbReference>
<comment type="caution">
    <text evidence="9">The sequence shown here is derived from an EMBL/GenBank/DDBJ whole genome shotgun (WGS) entry which is preliminary data.</text>
</comment>
<evidence type="ECO:0000256" key="5">
    <source>
        <dbReference type="ARBA" id="ARBA00023124"/>
    </source>
</evidence>
<dbReference type="Gene3D" id="3.90.1680.10">
    <property type="entry name" value="SOS response associated peptidase-like"/>
    <property type="match status" value="1"/>
</dbReference>
<dbReference type="Pfam" id="PF02586">
    <property type="entry name" value="SRAP"/>
    <property type="match status" value="1"/>
</dbReference>
<dbReference type="AlphaFoldDB" id="A0A840IHS2"/>
<evidence type="ECO:0000313" key="10">
    <source>
        <dbReference type="Proteomes" id="UP000585272"/>
    </source>
</evidence>
<dbReference type="EC" id="3.4.-.-" evidence="8"/>
<protein>
    <recommendedName>
        <fullName evidence="8">Abasic site processing protein</fullName>
        <ecNumber evidence="8">3.4.-.-</ecNumber>
    </recommendedName>
</protein>
<keyword evidence="2 8" id="KW-0645">Protease</keyword>
<dbReference type="GO" id="GO:0006508">
    <property type="term" value="P:proteolysis"/>
    <property type="evidence" value="ECO:0007669"/>
    <property type="project" value="UniProtKB-KW"/>
</dbReference>
<dbReference type="SUPFAM" id="SSF143081">
    <property type="entry name" value="BB1717-like"/>
    <property type="match status" value="1"/>
</dbReference>
<keyword evidence="6" id="KW-0238">DNA-binding</keyword>
<dbReference type="GO" id="GO:0008233">
    <property type="term" value="F:peptidase activity"/>
    <property type="evidence" value="ECO:0007669"/>
    <property type="project" value="UniProtKB-KW"/>
</dbReference>
<evidence type="ECO:0000313" key="9">
    <source>
        <dbReference type="EMBL" id="MBB4663510.1"/>
    </source>
</evidence>
<evidence type="ECO:0000256" key="4">
    <source>
        <dbReference type="ARBA" id="ARBA00022801"/>
    </source>
</evidence>
<dbReference type="RefSeq" id="WP_183343236.1">
    <property type="nucleotide sequence ID" value="NZ_JACHNU010000004.1"/>
</dbReference>
<organism evidence="9 10">
    <name type="scientific">Conexibacter arvalis</name>
    <dbReference type="NCBI Taxonomy" id="912552"/>
    <lineage>
        <taxon>Bacteria</taxon>
        <taxon>Bacillati</taxon>
        <taxon>Actinomycetota</taxon>
        <taxon>Thermoleophilia</taxon>
        <taxon>Solirubrobacterales</taxon>
        <taxon>Conexibacteraceae</taxon>
        <taxon>Conexibacter</taxon>
    </lineage>
</organism>
<proteinExistence type="inferred from homology"/>
<name>A0A840IHS2_9ACTN</name>
<evidence type="ECO:0000256" key="6">
    <source>
        <dbReference type="ARBA" id="ARBA00023125"/>
    </source>
</evidence>
<dbReference type="PANTHER" id="PTHR13604:SF0">
    <property type="entry name" value="ABASIC SITE PROCESSING PROTEIN HMCES"/>
    <property type="match status" value="1"/>
</dbReference>
<evidence type="ECO:0000256" key="7">
    <source>
        <dbReference type="ARBA" id="ARBA00023239"/>
    </source>
</evidence>
<gene>
    <name evidence="9" type="ORF">BDZ31_003105</name>
</gene>
<dbReference type="GO" id="GO:0016829">
    <property type="term" value="F:lyase activity"/>
    <property type="evidence" value="ECO:0007669"/>
    <property type="project" value="UniProtKB-KW"/>
</dbReference>
<keyword evidence="4 8" id="KW-0378">Hydrolase</keyword>
<dbReference type="GO" id="GO:0003697">
    <property type="term" value="F:single-stranded DNA binding"/>
    <property type="evidence" value="ECO:0007669"/>
    <property type="project" value="InterPro"/>
</dbReference>
<dbReference type="EMBL" id="JACHNU010000004">
    <property type="protein sequence ID" value="MBB4663510.1"/>
    <property type="molecule type" value="Genomic_DNA"/>
</dbReference>
<evidence type="ECO:0000256" key="3">
    <source>
        <dbReference type="ARBA" id="ARBA00022763"/>
    </source>
</evidence>
<keyword evidence="7" id="KW-0456">Lyase</keyword>
<evidence type="ECO:0000256" key="1">
    <source>
        <dbReference type="ARBA" id="ARBA00008136"/>
    </source>
</evidence>
<evidence type="ECO:0000256" key="2">
    <source>
        <dbReference type="ARBA" id="ARBA00022670"/>
    </source>
</evidence>
<keyword evidence="10" id="KW-1185">Reference proteome</keyword>
<dbReference type="InterPro" id="IPR036590">
    <property type="entry name" value="SRAP-like"/>
</dbReference>
<sequence length="253" mass="27886">MCGRFTLATTTADELRDRFPLGESAVEIRQRFNVAPGDQVVTVGVRDGAPTGRMLRWGLVPPWARDPSIGYRLINARAETVAEKPAFRTSFARRRCLILADGFYEWERAGRAKQPFHITREDGAPFAFAGLWTGWKDPTIEDEDAAWLRTCTIVTTHANDKIAGIHPRMPVILAPGDEQTWLDPETPVERLHQLLAPLPAAETHARAVSRAVNDARYDGPHCLDEAEPDDLAAFAAAVNAAQAPAAPRQDGLF</sequence>
<dbReference type="GO" id="GO:0106300">
    <property type="term" value="P:protein-DNA covalent cross-linking repair"/>
    <property type="evidence" value="ECO:0007669"/>
    <property type="project" value="InterPro"/>
</dbReference>
<keyword evidence="5" id="KW-0190">Covalent protein-DNA linkage</keyword>
<keyword evidence="3" id="KW-0227">DNA damage</keyword>
<dbReference type="PANTHER" id="PTHR13604">
    <property type="entry name" value="DC12-RELATED"/>
    <property type="match status" value="1"/>
</dbReference>
<evidence type="ECO:0000256" key="8">
    <source>
        <dbReference type="RuleBase" id="RU364100"/>
    </source>
</evidence>
<dbReference type="InterPro" id="IPR003738">
    <property type="entry name" value="SRAP"/>
</dbReference>
<accession>A0A840IHS2</accession>
<reference evidence="9 10" key="1">
    <citation type="submission" date="2020-08" db="EMBL/GenBank/DDBJ databases">
        <title>Genomic Encyclopedia of Archaeal and Bacterial Type Strains, Phase II (KMG-II): from individual species to whole genera.</title>
        <authorList>
            <person name="Goeker M."/>
        </authorList>
    </citation>
    <scope>NUCLEOTIDE SEQUENCE [LARGE SCALE GENOMIC DNA]</scope>
    <source>
        <strain evidence="9 10">DSM 23288</strain>
    </source>
</reference>